<dbReference type="PANTHER" id="PTHR35762:SF2">
    <property type="entry name" value="TRANSMEMBRANE PROTEIN"/>
    <property type="match status" value="1"/>
</dbReference>
<dbReference type="STRING" id="180498.A0A067JFA0"/>
<feature type="transmembrane region" description="Helical" evidence="1">
    <location>
        <begin position="24"/>
        <end position="43"/>
    </location>
</feature>
<dbReference type="AlphaFoldDB" id="A0A067JFA0"/>
<protein>
    <submittedName>
        <fullName evidence="2">Uncharacterized protein</fullName>
    </submittedName>
</protein>
<reference evidence="2 3" key="1">
    <citation type="journal article" date="2014" name="PLoS ONE">
        <title>Global Analysis of Gene Expression Profiles in Physic Nut (Jatropha curcas L.) Seedlings Exposed to Salt Stress.</title>
        <authorList>
            <person name="Zhang L."/>
            <person name="Zhang C."/>
            <person name="Wu P."/>
            <person name="Chen Y."/>
            <person name="Li M."/>
            <person name="Jiang H."/>
            <person name="Wu G."/>
        </authorList>
    </citation>
    <scope>NUCLEOTIDE SEQUENCE [LARGE SCALE GENOMIC DNA]</scope>
    <source>
        <strain evidence="3">cv. GZQX0401</strain>
        <tissue evidence="2">Young leaves</tissue>
    </source>
</reference>
<dbReference type="PANTHER" id="PTHR35762">
    <property type="entry name" value="TRANSMEMBRANE PROTEIN"/>
    <property type="match status" value="1"/>
</dbReference>
<keyword evidence="1" id="KW-0812">Transmembrane</keyword>
<accession>A0A067JFA0</accession>
<proteinExistence type="predicted"/>
<organism evidence="2 3">
    <name type="scientific">Jatropha curcas</name>
    <name type="common">Barbados nut</name>
    <dbReference type="NCBI Taxonomy" id="180498"/>
    <lineage>
        <taxon>Eukaryota</taxon>
        <taxon>Viridiplantae</taxon>
        <taxon>Streptophyta</taxon>
        <taxon>Embryophyta</taxon>
        <taxon>Tracheophyta</taxon>
        <taxon>Spermatophyta</taxon>
        <taxon>Magnoliopsida</taxon>
        <taxon>eudicotyledons</taxon>
        <taxon>Gunneridae</taxon>
        <taxon>Pentapetalae</taxon>
        <taxon>rosids</taxon>
        <taxon>fabids</taxon>
        <taxon>Malpighiales</taxon>
        <taxon>Euphorbiaceae</taxon>
        <taxon>Crotonoideae</taxon>
        <taxon>Jatropheae</taxon>
        <taxon>Jatropha</taxon>
    </lineage>
</organism>
<sequence length="199" mass="22936">MDLIQLQKFHAIKRSKKHQLLDKFFLYMTVLTCSLFCSSPFWFPSLFSSIKLLLFGSLPKISSVLLSAKFIFIFGNIIIILLIGESKFFASKTLPAPSDVYYNEYVNRKRGLQTSSTPQEKKEKEKEIVFKENASKTCGGGKMEVRVWGEEKLELVNARENLDGEDDFNLPTEELNKRADDFIARVNRQRRLEARLLLG</sequence>
<evidence type="ECO:0000256" key="1">
    <source>
        <dbReference type="SAM" id="Phobius"/>
    </source>
</evidence>
<dbReference type="Proteomes" id="UP000027138">
    <property type="component" value="Unassembled WGS sequence"/>
</dbReference>
<dbReference type="OrthoDB" id="781735at2759"/>
<name>A0A067JFA0_JATCU</name>
<keyword evidence="1" id="KW-0472">Membrane</keyword>
<keyword evidence="3" id="KW-1185">Reference proteome</keyword>
<dbReference type="EMBL" id="KK915447">
    <property type="protein sequence ID" value="KDP22591.1"/>
    <property type="molecule type" value="Genomic_DNA"/>
</dbReference>
<evidence type="ECO:0000313" key="3">
    <source>
        <dbReference type="Proteomes" id="UP000027138"/>
    </source>
</evidence>
<evidence type="ECO:0000313" key="2">
    <source>
        <dbReference type="EMBL" id="KDP22591.1"/>
    </source>
</evidence>
<feature type="transmembrane region" description="Helical" evidence="1">
    <location>
        <begin position="63"/>
        <end position="83"/>
    </location>
</feature>
<gene>
    <name evidence="2" type="ORF">JCGZ_26422</name>
</gene>
<keyword evidence="1" id="KW-1133">Transmembrane helix</keyword>